<keyword evidence="4" id="KW-1185">Reference proteome</keyword>
<dbReference type="GO" id="GO:0004175">
    <property type="term" value="F:endopeptidase activity"/>
    <property type="evidence" value="ECO:0007669"/>
    <property type="project" value="UniProtKB-ARBA"/>
</dbReference>
<proteinExistence type="predicted"/>
<dbReference type="InterPro" id="IPR003675">
    <property type="entry name" value="Rce1/LyrA-like_dom"/>
</dbReference>
<sequence length="247" mass="29017">MSYKRTFLIELCDFWEFLKNPRTAIKRPLRNTGLFRLNMPISLLVKWLFFVLFVNIFIFAPVSFQAGERLVGSEYAMSPEMFQDVTILFYAIFLAPLIEEMVFRYSLRAPKIIWWYFPLIFLCLFLTKNKFILCLELILLTGALYFQEKKVNMARAKFVYKHYGIIVFSVIYLFAMLHVFNFSFTNFTTEKLPFLTMIVLPQFFAGLVLSFIRIRSGIVASIVLHVLNNATATAMILFFLSMQKELV</sequence>
<keyword evidence="1" id="KW-1133">Transmembrane helix</keyword>
<feature type="transmembrane region" description="Helical" evidence="1">
    <location>
        <begin position="113"/>
        <end position="146"/>
    </location>
</feature>
<feature type="transmembrane region" description="Helical" evidence="1">
    <location>
        <begin position="219"/>
        <end position="240"/>
    </location>
</feature>
<feature type="transmembrane region" description="Helical" evidence="1">
    <location>
        <begin position="192"/>
        <end position="212"/>
    </location>
</feature>
<dbReference type="EMBL" id="CP009238">
    <property type="protein sequence ID" value="AIL32476.1"/>
    <property type="molecule type" value="Genomic_DNA"/>
</dbReference>
<accession>A0A077DE88</accession>
<evidence type="ECO:0000256" key="1">
    <source>
        <dbReference type="SAM" id="Phobius"/>
    </source>
</evidence>
<dbReference type="eggNOG" id="COG1266">
    <property type="taxonomic scope" value="Bacteria"/>
</dbReference>
<dbReference type="Proteomes" id="UP000028945">
    <property type="component" value="Chromosome"/>
</dbReference>
<dbReference type="AlphaFoldDB" id="A0A077DE88"/>
<feature type="transmembrane region" description="Helical" evidence="1">
    <location>
        <begin position="85"/>
        <end position="107"/>
    </location>
</feature>
<dbReference type="OrthoDB" id="8521072at2"/>
<feature type="transmembrane region" description="Helical" evidence="1">
    <location>
        <begin position="44"/>
        <end position="64"/>
    </location>
</feature>
<reference evidence="3 4" key="1">
    <citation type="journal article" date="2014" name="BMC Genomics">
        <title>A genomic perspective on a new bacterial genus and species from the Alcaligenaceae family, Basilea psittacipulmonis.</title>
        <authorList>
            <person name="Whiteson K.L."/>
            <person name="Hernandez D."/>
            <person name="Lazarevic V."/>
            <person name="Gaia N."/>
            <person name="Farinelli L."/>
            <person name="Francois P."/>
            <person name="Pilo P."/>
            <person name="Frey J."/>
            <person name="Schrenzel J."/>
        </authorList>
    </citation>
    <scope>NUCLEOTIDE SEQUENCE [LARGE SCALE GENOMIC DNA]</scope>
    <source>
        <strain evidence="3 4">DSM 24701</strain>
    </source>
</reference>
<evidence type="ECO:0000259" key="2">
    <source>
        <dbReference type="Pfam" id="PF02517"/>
    </source>
</evidence>
<name>A0A077DE88_9BURK</name>
<dbReference type="KEGG" id="bpsi:IX83_03390"/>
<feature type="transmembrane region" description="Helical" evidence="1">
    <location>
        <begin position="158"/>
        <end position="180"/>
    </location>
</feature>
<dbReference type="Pfam" id="PF02517">
    <property type="entry name" value="Rce1-like"/>
    <property type="match status" value="1"/>
</dbReference>
<organism evidence="3 4">
    <name type="scientific">Basilea psittacipulmonis DSM 24701</name>
    <dbReference type="NCBI Taxonomy" id="1072685"/>
    <lineage>
        <taxon>Bacteria</taxon>
        <taxon>Pseudomonadati</taxon>
        <taxon>Pseudomonadota</taxon>
        <taxon>Betaproteobacteria</taxon>
        <taxon>Burkholderiales</taxon>
        <taxon>Alcaligenaceae</taxon>
        <taxon>Basilea</taxon>
    </lineage>
</organism>
<evidence type="ECO:0000313" key="4">
    <source>
        <dbReference type="Proteomes" id="UP000028945"/>
    </source>
</evidence>
<keyword evidence="1" id="KW-0812">Transmembrane</keyword>
<dbReference type="HOGENOM" id="CLU_1127213_0_0_4"/>
<dbReference type="RefSeq" id="WP_038499147.1">
    <property type="nucleotide sequence ID" value="NZ_AFWK01000019.1"/>
</dbReference>
<gene>
    <name evidence="3" type="ORF">IX83_03390</name>
</gene>
<dbReference type="STRING" id="1072685.IX83_03390"/>
<dbReference type="GO" id="GO:0080120">
    <property type="term" value="P:CAAX-box protein maturation"/>
    <property type="evidence" value="ECO:0007669"/>
    <property type="project" value="UniProtKB-ARBA"/>
</dbReference>
<evidence type="ECO:0000313" key="3">
    <source>
        <dbReference type="EMBL" id="AIL32476.1"/>
    </source>
</evidence>
<protein>
    <recommendedName>
        <fullName evidence="2">CAAX prenyl protease 2/Lysostaphin resistance protein A-like domain-containing protein</fullName>
    </recommendedName>
</protein>
<keyword evidence="1" id="KW-0472">Membrane</keyword>
<feature type="domain" description="CAAX prenyl protease 2/Lysostaphin resistance protein A-like" evidence="2">
    <location>
        <begin position="85"/>
        <end position="230"/>
    </location>
</feature>